<dbReference type="RefSeq" id="WP_345558306.1">
    <property type="nucleotide sequence ID" value="NZ_BAABDQ010000001.1"/>
</dbReference>
<dbReference type="Proteomes" id="UP001500630">
    <property type="component" value="Unassembled WGS sequence"/>
</dbReference>
<evidence type="ECO:0000313" key="1">
    <source>
        <dbReference type="EMBL" id="GAA3529785.1"/>
    </source>
</evidence>
<proteinExistence type="predicted"/>
<comment type="caution">
    <text evidence="1">The sequence shown here is derived from an EMBL/GenBank/DDBJ whole genome shotgun (WGS) entry which is preliminary data.</text>
</comment>
<reference evidence="2" key="1">
    <citation type="journal article" date="2019" name="Int. J. Syst. Evol. Microbiol.">
        <title>The Global Catalogue of Microorganisms (GCM) 10K type strain sequencing project: providing services to taxonomists for standard genome sequencing and annotation.</title>
        <authorList>
            <consortium name="The Broad Institute Genomics Platform"/>
            <consortium name="The Broad Institute Genome Sequencing Center for Infectious Disease"/>
            <person name="Wu L."/>
            <person name="Ma J."/>
        </authorList>
    </citation>
    <scope>NUCLEOTIDE SEQUENCE [LARGE SCALE GENOMIC DNA]</scope>
    <source>
        <strain evidence="2">JCM 17326</strain>
    </source>
</reference>
<gene>
    <name evidence="1" type="ORF">GCM10022419_005880</name>
</gene>
<keyword evidence="2" id="KW-1185">Reference proteome</keyword>
<organism evidence="1 2">
    <name type="scientific">Nonomuraea rosea</name>
    <dbReference type="NCBI Taxonomy" id="638574"/>
    <lineage>
        <taxon>Bacteria</taxon>
        <taxon>Bacillati</taxon>
        <taxon>Actinomycetota</taxon>
        <taxon>Actinomycetes</taxon>
        <taxon>Streptosporangiales</taxon>
        <taxon>Streptosporangiaceae</taxon>
        <taxon>Nonomuraea</taxon>
    </lineage>
</organism>
<name>A0ABP6VAA2_9ACTN</name>
<dbReference type="EMBL" id="BAABDQ010000001">
    <property type="protein sequence ID" value="GAA3529785.1"/>
    <property type="molecule type" value="Genomic_DNA"/>
</dbReference>
<sequence length="119" mass="12838">MQEQLLLNGRVVWERDVAADPSAWQQTTIDLTAKLSEATSATLQWRLYERKGVSNYFADVRVGDIVTTGLQLSDPGVANAATWTAGLAWVGGPVYCSAQVYHPNHGADTSARAAQLYAG</sequence>
<protein>
    <submittedName>
        <fullName evidence="1">Uncharacterized protein</fullName>
    </submittedName>
</protein>
<accession>A0ABP6VAA2</accession>
<evidence type="ECO:0000313" key="2">
    <source>
        <dbReference type="Proteomes" id="UP001500630"/>
    </source>
</evidence>